<feature type="signal peptide" evidence="1">
    <location>
        <begin position="1"/>
        <end position="24"/>
    </location>
</feature>
<protein>
    <submittedName>
        <fullName evidence="2">Uncharacterized protein</fullName>
    </submittedName>
</protein>
<dbReference type="OrthoDB" id="3830890at2"/>
<accession>A0A1S1PGN4</accession>
<organism evidence="2 3">
    <name type="scientific">Parafrankia soli</name>
    <dbReference type="NCBI Taxonomy" id="2599596"/>
    <lineage>
        <taxon>Bacteria</taxon>
        <taxon>Bacillati</taxon>
        <taxon>Actinomycetota</taxon>
        <taxon>Actinomycetes</taxon>
        <taxon>Frankiales</taxon>
        <taxon>Frankiaceae</taxon>
        <taxon>Parafrankia</taxon>
    </lineage>
</organism>
<sequence>MTALAALALAFSVAGVALVSPAEAREPSPPYDCHTDHENGTAWAWCHKGYGTYRAWARCNWSASTLYGTWYAPRATAYMSTVKCRTSTHPNGVVMANGIQKRDG</sequence>
<evidence type="ECO:0000313" key="3">
    <source>
        <dbReference type="Proteomes" id="UP000179769"/>
    </source>
</evidence>
<gene>
    <name evidence="2" type="ORF">BBK14_08530</name>
</gene>
<evidence type="ECO:0000256" key="1">
    <source>
        <dbReference type="SAM" id="SignalP"/>
    </source>
</evidence>
<keyword evidence="1" id="KW-0732">Signal</keyword>
<evidence type="ECO:0000313" key="2">
    <source>
        <dbReference type="EMBL" id="OHV20269.1"/>
    </source>
</evidence>
<feature type="chain" id="PRO_5012413250" evidence="1">
    <location>
        <begin position="25"/>
        <end position="104"/>
    </location>
</feature>
<comment type="caution">
    <text evidence="2">The sequence shown here is derived from an EMBL/GenBank/DDBJ whole genome shotgun (WGS) entry which is preliminary data.</text>
</comment>
<name>A0A1S1PGN4_9ACTN</name>
<proteinExistence type="predicted"/>
<reference evidence="3" key="1">
    <citation type="submission" date="2016-07" db="EMBL/GenBank/DDBJ databases">
        <title>Frankia sp. NRRL B-16219 Genome sequencing.</title>
        <authorList>
            <person name="Ghodhbane-Gtari F."/>
            <person name="Swanson E."/>
            <person name="Gueddou A."/>
            <person name="Louati M."/>
            <person name="Nouioui I."/>
            <person name="Hezbri K."/>
            <person name="Abebe-Akele F."/>
            <person name="Simpson S."/>
            <person name="Morris K."/>
            <person name="Thomas K."/>
            <person name="Gtari M."/>
            <person name="Tisa L.S."/>
        </authorList>
    </citation>
    <scope>NUCLEOTIDE SEQUENCE [LARGE SCALE GENOMIC DNA]</scope>
    <source>
        <strain evidence="3">NRRL B-16219</strain>
    </source>
</reference>
<keyword evidence="3" id="KW-1185">Reference proteome</keyword>
<dbReference type="RefSeq" id="WP_131802481.1">
    <property type="nucleotide sequence ID" value="NZ_MAXA01000268.1"/>
</dbReference>
<dbReference type="AlphaFoldDB" id="A0A1S1PGN4"/>
<dbReference type="EMBL" id="MAXA01000268">
    <property type="protein sequence ID" value="OHV20269.1"/>
    <property type="molecule type" value="Genomic_DNA"/>
</dbReference>
<dbReference type="Proteomes" id="UP000179769">
    <property type="component" value="Unassembled WGS sequence"/>
</dbReference>